<keyword evidence="2" id="KW-0378">Hydrolase</keyword>
<gene>
    <name evidence="2" type="ORF">JCM9157_1879</name>
</gene>
<protein>
    <submittedName>
        <fullName evidence="2">Altronate hydrolase</fullName>
    </submittedName>
</protein>
<keyword evidence="3" id="KW-1185">Reference proteome</keyword>
<dbReference type="PANTHER" id="PTHR30536">
    <property type="entry name" value="ALTRONATE/GALACTARATE DEHYDRATASE"/>
    <property type="match status" value="1"/>
</dbReference>
<dbReference type="PANTHER" id="PTHR30536:SF5">
    <property type="entry name" value="ALTRONATE DEHYDRATASE"/>
    <property type="match status" value="1"/>
</dbReference>
<feature type="domain" description="D-galactarate/Altronate dehydratase C-terminal" evidence="1">
    <location>
        <begin position="1"/>
        <end position="66"/>
    </location>
</feature>
<dbReference type="InterPro" id="IPR052172">
    <property type="entry name" value="UxaA_altronate/galactarate_dh"/>
</dbReference>
<sequence length="68" mass="7667">MATNTALAEKKKNWIDFNAGELVNGKNMEELTEDLFEYILKLASGEVQTNNEKNGFKEISIFKDGVIL</sequence>
<dbReference type="Pfam" id="PF20629">
    <property type="entry name" value="GD_AH_C"/>
    <property type="match status" value="1"/>
</dbReference>
<dbReference type="Proteomes" id="UP000018896">
    <property type="component" value="Unassembled WGS sequence"/>
</dbReference>
<dbReference type="GO" id="GO:0016787">
    <property type="term" value="F:hydrolase activity"/>
    <property type="evidence" value="ECO:0007669"/>
    <property type="project" value="UniProtKB-KW"/>
</dbReference>
<dbReference type="GO" id="GO:0019698">
    <property type="term" value="P:D-galacturonate catabolic process"/>
    <property type="evidence" value="ECO:0007669"/>
    <property type="project" value="TreeGrafter"/>
</dbReference>
<evidence type="ECO:0000313" key="2">
    <source>
        <dbReference type="EMBL" id="GAE34799.1"/>
    </source>
</evidence>
<dbReference type="eggNOG" id="COG2721">
    <property type="taxonomic scope" value="Bacteria"/>
</dbReference>
<reference evidence="2 3" key="1">
    <citation type="journal article" date="2014" name="Genome Announc.">
        <title>Draft Genome Sequences of Three Alkaliphilic Bacillus Strains, Bacillus wakoensis JCM 9140T, Bacillus akibai JCM 9157T, and Bacillus hemicellulosilyticus JCM 9152T.</title>
        <authorList>
            <person name="Yuki M."/>
            <person name="Oshima K."/>
            <person name="Suda W."/>
            <person name="Oshida Y."/>
            <person name="Kitamura K."/>
            <person name="Iida T."/>
            <person name="Hattori M."/>
            <person name="Ohkuma M."/>
        </authorList>
    </citation>
    <scope>NUCLEOTIDE SEQUENCE [LARGE SCALE GENOMIC DNA]</scope>
    <source>
        <strain evidence="2 3">JCM 9157</strain>
    </source>
</reference>
<organism evidence="2 3">
    <name type="scientific">Halalkalibacter akibai (strain ATCC 43226 / DSM 21942 / CIP 109018 / JCM 9157 / 1139)</name>
    <name type="common">Bacillus akibai</name>
    <dbReference type="NCBI Taxonomy" id="1236973"/>
    <lineage>
        <taxon>Bacteria</taxon>
        <taxon>Bacillati</taxon>
        <taxon>Bacillota</taxon>
        <taxon>Bacilli</taxon>
        <taxon>Bacillales</taxon>
        <taxon>Bacillaceae</taxon>
        <taxon>Halalkalibacter</taxon>
    </lineage>
</organism>
<evidence type="ECO:0000313" key="3">
    <source>
        <dbReference type="Proteomes" id="UP000018896"/>
    </source>
</evidence>
<accession>W4QTZ0</accession>
<evidence type="ECO:0000259" key="1">
    <source>
        <dbReference type="Pfam" id="PF20629"/>
    </source>
</evidence>
<comment type="caution">
    <text evidence="2">The sequence shown here is derived from an EMBL/GenBank/DDBJ whole genome shotgun (WGS) entry which is preliminary data.</text>
</comment>
<proteinExistence type="predicted"/>
<dbReference type="AlphaFoldDB" id="W4QTZ0"/>
<dbReference type="STRING" id="1236973.JCM9157_1879"/>
<dbReference type="EMBL" id="BAUV01000011">
    <property type="protein sequence ID" value="GAE34799.1"/>
    <property type="molecule type" value="Genomic_DNA"/>
</dbReference>
<name>W4QTZ0_HALA3</name>
<dbReference type="InterPro" id="IPR048332">
    <property type="entry name" value="GD_AH_C"/>
</dbReference>